<keyword evidence="2" id="KW-0732">Signal</keyword>
<keyword evidence="4" id="KW-1185">Reference proteome</keyword>
<dbReference type="STRING" id="393595.ABO_1048"/>
<dbReference type="OrthoDB" id="7063662at2"/>
<feature type="compositionally biased region" description="Low complexity" evidence="1">
    <location>
        <begin position="125"/>
        <end position="158"/>
    </location>
</feature>
<name>Q0VQQ2_ALCBS</name>
<evidence type="ECO:0000313" key="3">
    <source>
        <dbReference type="EMBL" id="CAL16496.1"/>
    </source>
</evidence>
<feature type="compositionally biased region" description="Basic and acidic residues" evidence="1">
    <location>
        <begin position="184"/>
        <end position="193"/>
    </location>
</feature>
<feature type="chain" id="PRO_5004178937" evidence="2">
    <location>
        <begin position="23"/>
        <end position="262"/>
    </location>
</feature>
<dbReference type="eggNOG" id="ENOG5033G87">
    <property type="taxonomic scope" value="Bacteria"/>
</dbReference>
<gene>
    <name evidence="3" type="ordered locus">ABO_1048</name>
</gene>
<reference evidence="3 4" key="1">
    <citation type="journal article" date="2006" name="Nat. Biotechnol.">
        <title>Genome sequence of the ubiquitous hydrocarbon-degrading marine bacterium Alcanivorax borkumensis.</title>
        <authorList>
            <person name="Schneiker S."/>
            <person name="Martins dos Santos V.A.P."/>
            <person name="Bartels D."/>
            <person name="Bekel T."/>
            <person name="Brecht M."/>
            <person name="Buhrmester J."/>
            <person name="Chernikova T.N."/>
            <person name="Denaro R."/>
            <person name="Ferrer M."/>
            <person name="Gertler C."/>
            <person name="Goesmann A."/>
            <person name="Golyshina O.V."/>
            <person name="Kaminski F."/>
            <person name="Khachane A.N."/>
            <person name="Lang S."/>
            <person name="Linke B."/>
            <person name="McHardy A.C."/>
            <person name="Meyer F."/>
            <person name="Nechitaylo T."/>
            <person name="Puehler A."/>
            <person name="Regenhardt D."/>
            <person name="Rupp O."/>
            <person name="Sabirova J.S."/>
            <person name="Selbitschka W."/>
            <person name="Yakimov M.M."/>
            <person name="Timmis K.N."/>
            <person name="Vorhoelter F.-J."/>
            <person name="Weidner S."/>
            <person name="Kaiser O."/>
            <person name="Golyshin P.N."/>
        </authorList>
    </citation>
    <scope>NUCLEOTIDE SEQUENCE [LARGE SCALE GENOMIC DNA]</scope>
    <source>
        <strain evidence="4">ATCC 700651 / DSM 11573 / NCIMB 13689 / SK2</strain>
    </source>
</reference>
<evidence type="ECO:0000256" key="1">
    <source>
        <dbReference type="SAM" id="MobiDB-lite"/>
    </source>
</evidence>
<dbReference type="Proteomes" id="UP000008871">
    <property type="component" value="Chromosome"/>
</dbReference>
<feature type="signal peptide" evidence="2">
    <location>
        <begin position="1"/>
        <end position="22"/>
    </location>
</feature>
<proteinExistence type="predicted"/>
<dbReference type="EMBL" id="AM286690">
    <property type="protein sequence ID" value="CAL16496.1"/>
    <property type="molecule type" value="Genomic_DNA"/>
</dbReference>
<protein>
    <submittedName>
        <fullName evidence="3">Uncharacterized protein</fullName>
    </submittedName>
</protein>
<evidence type="ECO:0000256" key="2">
    <source>
        <dbReference type="SAM" id="SignalP"/>
    </source>
</evidence>
<feature type="region of interest" description="Disordered" evidence="1">
    <location>
        <begin position="102"/>
        <end position="163"/>
    </location>
</feature>
<dbReference type="AlphaFoldDB" id="Q0VQQ2"/>
<dbReference type="RefSeq" id="WP_011588332.1">
    <property type="nucleotide sequence ID" value="NC_008260.1"/>
</dbReference>
<organism evidence="3 4">
    <name type="scientific">Alcanivorax borkumensis (strain ATCC 700651 / DSM 11573 / NCIMB 13689 / SK2)</name>
    <dbReference type="NCBI Taxonomy" id="393595"/>
    <lineage>
        <taxon>Bacteria</taxon>
        <taxon>Pseudomonadati</taxon>
        <taxon>Pseudomonadota</taxon>
        <taxon>Gammaproteobacteria</taxon>
        <taxon>Oceanospirillales</taxon>
        <taxon>Alcanivoracaceae</taxon>
        <taxon>Alcanivorax</taxon>
    </lineage>
</organism>
<feature type="compositionally biased region" description="Low complexity" evidence="1">
    <location>
        <begin position="228"/>
        <end position="243"/>
    </location>
</feature>
<feature type="region of interest" description="Disordered" evidence="1">
    <location>
        <begin position="175"/>
        <end position="262"/>
    </location>
</feature>
<dbReference type="KEGG" id="abo:ABO_1048"/>
<accession>Q0VQQ2</accession>
<dbReference type="HOGENOM" id="CLU_070988_0_0_6"/>
<sequence length="262" mass="27556">MKIRIIPMLASAALVISTVSLAADVPQRGMSQSQVRAQFSAPNQSKGPVGSPAITRWDYDGFTVYFENNTTLHTVVNRPANTATDPVSGQQVDALPSIQEKAATQPSTPADNAFEPTTTPPAAPEAPTAPSTPEATKPAESPAQTGPNPETPTTPNTEGEFRFDPVTGRIIIAGEDTPKQAAKKQADSMKQEARQSANQARESADQAVEDTQGKAQNTVDEASKNVGAARAQAQQEATKQAAQDVNDAADGGGFYIDWGARQ</sequence>
<evidence type="ECO:0000313" key="4">
    <source>
        <dbReference type="Proteomes" id="UP000008871"/>
    </source>
</evidence>